<dbReference type="PANTHER" id="PTHR36926:SF1">
    <property type="entry name" value="COLICIN V PRODUCTION PROTEIN"/>
    <property type="match status" value="1"/>
</dbReference>
<evidence type="ECO:0000256" key="1">
    <source>
        <dbReference type="ARBA" id="ARBA00004141"/>
    </source>
</evidence>
<dbReference type="AlphaFoldDB" id="A0A917DK70"/>
<comment type="caution">
    <text evidence="6">The sequence shown here is derived from an EMBL/GenBank/DDBJ whole genome shotgun (WGS) entry which is preliminary data.</text>
</comment>
<feature type="transmembrane region" description="Helical" evidence="5">
    <location>
        <begin position="63"/>
        <end position="83"/>
    </location>
</feature>
<reference evidence="6 7" key="1">
    <citation type="journal article" date="2014" name="Int. J. Syst. Evol. Microbiol.">
        <title>Complete genome sequence of Corynebacterium casei LMG S-19264T (=DSM 44701T), isolated from a smear-ripened cheese.</title>
        <authorList>
            <consortium name="US DOE Joint Genome Institute (JGI-PGF)"/>
            <person name="Walter F."/>
            <person name="Albersmeier A."/>
            <person name="Kalinowski J."/>
            <person name="Ruckert C."/>
        </authorList>
    </citation>
    <scope>NUCLEOTIDE SEQUENCE [LARGE SCALE GENOMIC DNA]</scope>
    <source>
        <strain evidence="6 7">CGMCC 1.15358</strain>
    </source>
</reference>
<dbReference type="GO" id="GO:0009403">
    <property type="term" value="P:toxin biosynthetic process"/>
    <property type="evidence" value="ECO:0007669"/>
    <property type="project" value="InterPro"/>
</dbReference>
<evidence type="ECO:0000256" key="4">
    <source>
        <dbReference type="ARBA" id="ARBA00023136"/>
    </source>
</evidence>
<sequence length="175" mass="19035">MMYFDIAVLVIVGLSALGGLSRGFVHEVLALAAWVAAIAAVYVLHAPLSDIIMGFFRDNQTNAALLSFVILLIVPLVVMRLIARWAGSKMRQSALGFIDRVLGFGFGLVKGFILVVLTFTIITLGYDTVWSAEGRPEWVTEARSYPFVNAASAALVDTVSEREEQLAEQDLEAEA</sequence>
<keyword evidence="7" id="KW-1185">Reference proteome</keyword>
<dbReference type="GO" id="GO:0016020">
    <property type="term" value="C:membrane"/>
    <property type="evidence" value="ECO:0007669"/>
    <property type="project" value="UniProtKB-SubCell"/>
</dbReference>
<dbReference type="InterPro" id="IPR003825">
    <property type="entry name" value="Colicin-V_CvpA"/>
</dbReference>
<keyword evidence="2 5" id="KW-0812">Transmembrane</keyword>
<dbReference type="InterPro" id="IPR052719">
    <property type="entry name" value="CvpA-like"/>
</dbReference>
<feature type="transmembrane region" description="Helical" evidence="5">
    <location>
        <begin position="103"/>
        <end position="126"/>
    </location>
</feature>
<name>A0A917DK70_9SPHN</name>
<evidence type="ECO:0000256" key="3">
    <source>
        <dbReference type="ARBA" id="ARBA00022989"/>
    </source>
</evidence>
<gene>
    <name evidence="6" type="ORF">GCM10010989_21380</name>
</gene>
<keyword evidence="4 5" id="KW-0472">Membrane</keyword>
<evidence type="ECO:0000313" key="7">
    <source>
        <dbReference type="Proteomes" id="UP000598997"/>
    </source>
</evidence>
<organism evidence="6 7">
    <name type="scientific">Croceicoccus pelagius</name>
    <dbReference type="NCBI Taxonomy" id="1703341"/>
    <lineage>
        <taxon>Bacteria</taxon>
        <taxon>Pseudomonadati</taxon>
        <taxon>Pseudomonadota</taxon>
        <taxon>Alphaproteobacteria</taxon>
        <taxon>Sphingomonadales</taxon>
        <taxon>Erythrobacteraceae</taxon>
        <taxon>Croceicoccus</taxon>
    </lineage>
</organism>
<evidence type="ECO:0000256" key="5">
    <source>
        <dbReference type="SAM" id="Phobius"/>
    </source>
</evidence>
<accession>A0A917DK70</accession>
<proteinExistence type="predicted"/>
<feature type="transmembrane region" description="Helical" evidence="5">
    <location>
        <begin position="31"/>
        <end position="56"/>
    </location>
</feature>
<evidence type="ECO:0008006" key="8">
    <source>
        <dbReference type="Google" id="ProtNLM"/>
    </source>
</evidence>
<dbReference type="RefSeq" id="WP_066761859.1">
    <property type="nucleotide sequence ID" value="NZ_BMIO01000006.1"/>
</dbReference>
<dbReference type="Proteomes" id="UP000598997">
    <property type="component" value="Unassembled WGS sequence"/>
</dbReference>
<protein>
    <recommendedName>
        <fullName evidence="8">Colicin V production protein</fullName>
    </recommendedName>
</protein>
<dbReference type="EMBL" id="BMIO01000006">
    <property type="protein sequence ID" value="GGD46795.1"/>
    <property type="molecule type" value="Genomic_DNA"/>
</dbReference>
<evidence type="ECO:0000256" key="2">
    <source>
        <dbReference type="ARBA" id="ARBA00022692"/>
    </source>
</evidence>
<dbReference type="Pfam" id="PF02674">
    <property type="entry name" value="Colicin_V"/>
    <property type="match status" value="1"/>
</dbReference>
<dbReference type="PANTHER" id="PTHR36926">
    <property type="entry name" value="COLICIN V PRODUCTION PROTEIN"/>
    <property type="match status" value="1"/>
</dbReference>
<dbReference type="OrthoDB" id="9806894at2"/>
<comment type="subcellular location">
    <subcellularLocation>
        <location evidence="1">Membrane</location>
        <topology evidence="1">Multi-pass membrane protein</topology>
    </subcellularLocation>
</comment>
<evidence type="ECO:0000313" key="6">
    <source>
        <dbReference type="EMBL" id="GGD46795.1"/>
    </source>
</evidence>
<keyword evidence="3 5" id="KW-1133">Transmembrane helix</keyword>